<feature type="compositionally biased region" description="Basic and acidic residues" evidence="2">
    <location>
        <begin position="360"/>
        <end position="371"/>
    </location>
</feature>
<dbReference type="Pfam" id="PF00773">
    <property type="entry name" value="RNB"/>
    <property type="match status" value="1"/>
</dbReference>
<proteinExistence type="predicted"/>
<dbReference type="PANTHER" id="PTHR23355:SF37">
    <property type="entry name" value="EXORIBONUCLEASE 2"/>
    <property type="match status" value="1"/>
</dbReference>
<dbReference type="Proteomes" id="UP000450000">
    <property type="component" value="Unassembled WGS sequence"/>
</dbReference>
<dbReference type="InterPro" id="IPR012340">
    <property type="entry name" value="NA-bd_OB-fold"/>
</dbReference>
<dbReference type="SMART" id="SM00955">
    <property type="entry name" value="RNB"/>
    <property type="match status" value="1"/>
</dbReference>
<evidence type="ECO:0000256" key="2">
    <source>
        <dbReference type="SAM" id="MobiDB-lite"/>
    </source>
</evidence>
<dbReference type="Pfam" id="PF00035">
    <property type="entry name" value="dsrm"/>
    <property type="match status" value="1"/>
</dbReference>
<accession>A0A6N7L5M4</accession>
<feature type="compositionally biased region" description="Low complexity" evidence="2">
    <location>
        <begin position="539"/>
        <end position="554"/>
    </location>
</feature>
<comment type="caution">
    <text evidence="4">The sequence shown here is derived from an EMBL/GenBank/DDBJ whole genome shotgun (WGS) entry which is preliminary data.</text>
</comment>
<organism evidence="4 5">
    <name type="scientific">Streptomyces kaniharaensis</name>
    <dbReference type="NCBI Taxonomy" id="212423"/>
    <lineage>
        <taxon>Bacteria</taxon>
        <taxon>Bacillati</taxon>
        <taxon>Actinomycetota</taxon>
        <taxon>Actinomycetes</taxon>
        <taxon>Kitasatosporales</taxon>
        <taxon>Streptomycetaceae</taxon>
        <taxon>Streptomyces</taxon>
    </lineage>
</organism>
<evidence type="ECO:0000259" key="3">
    <source>
        <dbReference type="PROSITE" id="PS50137"/>
    </source>
</evidence>
<dbReference type="GO" id="GO:0003723">
    <property type="term" value="F:RNA binding"/>
    <property type="evidence" value="ECO:0007669"/>
    <property type="project" value="UniProtKB-UniRule"/>
</dbReference>
<feature type="domain" description="DRBM" evidence="3">
    <location>
        <begin position="565"/>
        <end position="636"/>
    </location>
</feature>
<name>A0A6N7L5M4_9ACTN</name>
<dbReference type="GO" id="GO:0006402">
    <property type="term" value="P:mRNA catabolic process"/>
    <property type="evidence" value="ECO:0007669"/>
    <property type="project" value="TreeGrafter"/>
</dbReference>
<dbReference type="InterPro" id="IPR014720">
    <property type="entry name" value="dsRBD_dom"/>
</dbReference>
<dbReference type="Gene3D" id="3.30.160.20">
    <property type="match status" value="2"/>
</dbReference>
<dbReference type="SMART" id="SM00358">
    <property type="entry name" value="DSRM"/>
    <property type="match status" value="2"/>
</dbReference>
<gene>
    <name evidence="4" type="ORF">F7Q99_35325</name>
</gene>
<keyword evidence="5" id="KW-1185">Reference proteome</keyword>
<sequence>MMRRAGYPEAAPPQPNHSVHEGIEPLSQPLTAQPSVLLGPAPAVMIDRPGSVDRDDAIGVERVDDGWRLTVYVADVASGVEPGSAVDREAFTRRESAYGGWRGTQKMLPEPVEARLTLAEGRACPAIAIRVHVLADGQVGNVDIERATVSGLVALSHSQAAEAVRNRAHPLHEVLREAAAMSEVLLARRRRQGALALYDLLSGWATSEDGVVVRLASYERTVGYKIVQECMIAANTALASWAAERDLPLLFRNHAAGRVAAPRQTLLDDLDVAFADGSAARLEALRERTLMTLKAAEYAPFMGGHWGLNLPGYLHATSPLRRYADLVVQRVISSHLDGDDSPYGEDALAAIAETLTTGARQDREAERDSRKSAAHSAARRGAAATEADYTGLDAQAFHALLKRGCKEDIAGAPLVAETARRAAEGQLAALELQMVLLVAGGPGWEAGRTACLNAIAATPETAVSILSAHAQVNSLPPVEFTVQTFGQAPTTVFAAQASWLAGGSPVEGARRSASTKKAARHQAALSLLAALTDLPDPSLDLAQPASKAAQSPSAEPDAETVEGRSPISVLNEYQQVKVISGLKFTMSAEGPSHLPTFTCSAQAARDGETVLASASASTKAAAKTAAAAGLLERVDAARAEHAG</sequence>
<dbReference type="PANTHER" id="PTHR23355">
    <property type="entry name" value="RIBONUCLEASE"/>
    <property type="match status" value="1"/>
</dbReference>
<evidence type="ECO:0000256" key="1">
    <source>
        <dbReference type="PROSITE-ProRule" id="PRU00266"/>
    </source>
</evidence>
<dbReference type="EMBL" id="WBOF01000004">
    <property type="protein sequence ID" value="MQS17313.1"/>
    <property type="molecule type" value="Genomic_DNA"/>
</dbReference>
<reference evidence="4 5" key="1">
    <citation type="submission" date="2019-09" db="EMBL/GenBank/DDBJ databases">
        <title>Genome Sequences of Streptomyces kaniharaensis ATCC 21070.</title>
        <authorList>
            <person name="Zhu W."/>
            <person name="De Crecy-Lagard V."/>
            <person name="Richards N.G."/>
        </authorList>
    </citation>
    <scope>NUCLEOTIDE SEQUENCE [LARGE SCALE GENOMIC DNA]</scope>
    <source>
        <strain evidence="4 5">SF-557</strain>
    </source>
</reference>
<dbReference type="OrthoDB" id="5800376at2"/>
<dbReference type="AlphaFoldDB" id="A0A6N7L5M4"/>
<dbReference type="GO" id="GO:0005829">
    <property type="term" value="C:cytosol"/>
    <property type="evidence" value="ECO:0007669"/>
    <property type="project" value="TreeGrafter"/>
</dbReference>
<keyword evidence="1" id="KW-0694">RNA-binding</keyword>
<evidence type="ECO:0000313" key="4">
    <source>
        <dbReference type="EMBL" id="MQS17313.1"/>
    </source>
</evidence>
<feature type="region of interest" description="Disordered" evidence="2">
    <location>
        <begin position="358"/>
        <end position="379"/>
    </location>
</feature>
<dbReference type="SUPFAM" id="SSF50249">
    <property type="entry name" value="Nucleic acid-binding proteins"/>
    <property type="match status" value="1"/>
</dbReference>
<dbReference type="InterPro" id="IPR050180">
    <property type="entry name" value="RNR_Ribonuclease"/>
</dbReference>
<dbReference type="PROSITE" id="PS50137">
    <property type="entry name" value="DS_RBD"/>
    <property type="match status" value="1"/>
</dbReference>
<dbReference type="GO" id="GO:0004540">
    <property type="term" value="F:RNA nuclease activity"/>
    <property type="evidence" value="ECO:0007669"/>
    <property type="project" value="InterPro"/>
</dbReference>
<feature type="region of interest" description="Disordered" evidence="2">
    <location>
        <begin position="539"/>
        <end position="565"/>
    </location>
</feature>
<dbReference type="InterPro" id="IPR001900">
    <property type="entry name" value="RNase_II/R"/>
</dbReference>
<evidence type="ECO:0000313" key="5">
    <source>
        <dbReference type="Proteomes" id="UP000450000"/>
    </source>
</evidence>
<protein>
    <submittedName>
        <fullName evidence="4">RNB domain-containing ribonuclease</fullName>
    </submittedName>
</protein>
<dbReference type="SUPFAM" id="SSF54768">
    <property type="entry name" value="dsRNA-binding domain-like"/>
    <property type="match status" value="2"/>
</dbReference>
<feature type="region of interest" description="Disordered" evidence="2">
    <location>
        <begin position="1"/>
        <end position="22"/>
    </location>
</feature>